<dbReference type="GO" id="GO:0030983">
    <property type="term" value="F:mismatched DNA binding"/>
    <property type="evidence" value="ECO:0007669"/>
    <property type="project" value="InterPro"/>
</dbReference>
<sequence length="627" mass="72642">MAIIKLPQSVIMKIAAGEVVTGTFAVVKELFENSIDAHADEITVEIQDGGKTYIKISDNGIGMSEDEILLAVQPHTTSKIKDVEDLYSIHTYGFRGEALAAISRVSRMKITSRRKSDEIATAVEFVGSEPINVKKVMAPYGTTIEVKDLFFNLPARRKFLKSSAVEGRMVTEIIEKFIFATNVGIKFIKDKKNIYNIQKDTPLIQKINTVFPETKEEDFFELNFEENWYKIKGYISHPRVTRNNRSAQIFFVNNRYIRSGELFAVFEAGYGEMLESRRHPYGIVFFEIDPSEVDVNVHPQKLEVKISESKILYNAFKRLVRQTLLNETKFKMQISIEKHEENNLNSDIENNQINLNQNIINYEKENKNEYALKEETIEYKTFNIKRENTEKPGLNMNYERTNPIKNLISPERIKKESIIEHSSKNNISENRNYVEETKDFSQYRILGLLANRYILLEVKDALYFIDFHAAHERVIYEDLKKEFIENGNITTQFMMIPIKLNLDAVRKDILENNIERVRKLGFEISKINEDYYIKGMPSNIKINEPEKTVIEILDELRLEGIENEKKIFDNVIATMSCRAAVKTGDDPVGLETLISKIIEYNILTCPHGRPIAMELKIKKIDDFFERT</sequence>
<dbReference type="Gene3D" id="3.30.1370.100">
    <property type="entry name" value="MutL, C-terminal domain, regulatory subdomain"/>
    <property type="match status" value="1"/>
</dbReference>
<evidence type="ECO:0000259" key="6">
    <source>
        <dbReference type="SMART" id="SM01340"/>
    </source>
</evidence>
<dbReference type="Pfam" id="PF08676">
    <property type="entry name" value="MutL_C"/>
    <property type="match status" value="1"/>
</dbReference>
<dbReference type="InterPro" id="IPR020667">
    <property type="entry name" value="DNA_mismatch_repair_MutL"/>
</dbReference>
<accession>H2J7C9</accession>
<name>H2J7C9_MARPK</name>
<dbReference type="Pfam" id="PF01119">
    <property type="entry name" value="DNA_mis_repair"/>
    <property type="match status" value="1"/>
</dbReference>
<evidence type="ECO:0000313" key="8">
    <source>
        <dbReference type="Proteomes" id="UP000007161"/>
    </source>
</evidence>
<dbReference type="GO" id="GO:0032300">
    <property type="term" value="C:mismatch repair complex"/>
    <property type="evidence" value="ECO:0007669"/>
    <property type="project" value="InterPro"/>
</dbReference>
<dbReference type="InterPro" id="IPR020568">
    <property type="entry name" value="Ribosomal_Su5_D2-typ_SF"/>
</dbReference>
<dbReference type="InterPro" id="IPR014790">
    <property type="entry name" value="MutL_C"/>
</dbReference>
<dbReference type="KEGG" id="mpz:Marpi_0905"/>
<dbReference type="CDD" id="cd00782">
    <property type="entry name" value="MutL_Trans"/>
    <property type="match status" value="1"/>
</dbReference>
<evidence type="ECO:0000256" key="4">
    <source>
        <dbReference type="HAMAP-Rule" id="MF_00149"/>
    </source>
</evidence>
<feature type="domain" description="DNA mismatch repair protein S5" evidence="6">
    <location>
        <begin position="207"/>
        <end position="325"/>
    </location>
</feature>
<dbReference type="FunFam" id="3.30.565.10:FF:000003">
    <property type="entry name" value="DNA mismatch repair endonuclease MutL"/>
    <property type="match status" value="1"/>
</dbReference>
<dbReference type="AlphaFoldDB" id="H2J7C9"/>
<dbReference type="RefSeq" id="WP_014296393.1">
    <property type="nucleotide sequence ID" value="NC_016751.1"/>
</dbReference>
<dbReference type="GO" id="GO:0006298">
    <property type="term" value="P:mismatch repair"/>
    <property type="evidence" value="ECO:0007669"/>
    <property type="project" value="UniProtKB-UniRule"/>
</dbReference>
<dbReference type="PANTHER" id="PTHR10073">
    <property type="entry name" value="DNA MISMATCH REPAIR PROTEIN MLH, PMS, MUTL"/>
    <property type="match status" value="1"/>
</dbReference>
<protein>
    <recommendedName>
        <fullName evidence="4">DNA mismatch repair protein MutL</fullName>
    </recommendedName>
</protein>
<feature type="domain" description="MutL C-terminal dimerisation" evidence="5">
    <location>
        <begin position="445"/>
        <end position="587"/>
    </location>
</feature>
<dbReference type="InterPro" id="IPR002099">
    <property type="entry name" value="MutL/Mlh/PMS"/>
</dbReference>
<keyword evidence="2 4" id="KW-0227">DNA damage</keyword>
<dbReference type="Gene3D" id="3.30.1540.20">
    <property type="entry name" value="MutL, C-terminal domain, dimerisation subdomain"/>
    <property type="match status" value="1"/>
</dbReference>
<dbReference type="Pfam" id="PF13589">
    <property type="entry name" value="HATPase_c_3"/>
    <property type="match status" value="1"/>
</dbReference>
<reference evidence="7 8" key="1">
    <citation type="journal article" date="2012" name="J. Bacteriol.">
        <title>Complete Genome Sequence of the Thermophilic, Piezophilic, Heterotrophic Bacterium Marinitoga piezophila KA3.</title>
        <authorList>
            <person name="Lucas S."/>
            <person name="Han J."/>
            <person name="Lapidus A."/>
            <person name="Cheng J.F."/>
            <person name="Goodwin L.A."/>
            <person name="Pitluck S."/>
            <person name="Peters L."/>
            <person name="Mikhailova N."/>
            <person name="Teshima H."/>
            <person name="Detter J.C."/>
            <person name="Han C."/>
            <person name="Tapia R."/>
            <person name="Land M."/>
            <person name="Hauser L."/>
            <person name="Kyrpides N.C."/>
            <person name="Ivanova N."/>
            <person name="Pagani I."/>
            <person name="Vannier P."/>
            <person name="Oger P."/>
            <person name="Bartlett D.H."/>
            <person name="Noll K.M."/>
            <person name="Woyke T."/>
            <person name="Jebbar M."/>
        </authorList>
    </citation>
    <scope>NUCLEOTIDE SEQUENCE [LARGE SCALE GENOMIC DNA]</scope>
    <source>
        <strain evidence="8">DSM 14283 / JCM 11233 / KA3</strain>
    </source>
</reference>
<gene>
    <name evidence="4" type="primary">mutL</name>
    <name evidence="7" type="ordered locus">Marpi_0905</name>
</gene>
<evidence type="ECO:0000256" key="2">
    <source>
        <dbReference type="ARBA" id="ARBA00022763"/>
    </source>
</evidence>
<dbReference type="CDD" id="cd16926">
    <property type="entry name" value="HATPase_MutL-MLH-PMS-like"/>
    <property type="match status" value="1"/>
</dbReference>
<dbReference type="SUPFAM" id="SSF54211">
    <property type="entry name" value="Ribosomal protein S5 domain 2-like"/>
    <property type="match status" value="1"/>
</dbReference>
<evidence type="ECO:0000313" key="7">
    <source>
        <dbReference type="EMBL" id="AEX85321.1"/>
    </source>
</evidence>
<dbReference type="eggNOG" id="COG0323">
    <property type="taxonomic scope" value="Bacteria"/>
</dbReference>
<organism evidence="7 8">
    <name type="scientific">Marinitoga piezophila (strain DSM 14283 / JCM 11233 / KA3)</name>
    <dbReference type="NCBI Taxonomy" id="443254"/>
    <lineage>
        <taxon>Bacteria</taxon>
        <taxon>Thermotogati</taxon>
        <taxon>Thermotogota</taxon>
        <taxon>Thermotogae</taxon>
        <taxon>Petrotogales</taxon>
        <taxon>Petrotogaceae</taxon>
        <taxon>Marinitoga</taxon>
    </lineage>
</organism>
<dbReference type="InterPro" id="IPR013507">
    <property type="entry name" value="DNA_mismatch_S5_2-like"/>
</dbReference>
<dbReference type="Proteomes" id="UP000007161">
    <property type="component" value="Chromosome"/>
</dbReference>
<evidence type="ECO:0000259" key="5">
    <source>
        <dbReference type="SMART" id="SM00853"/>
    </source>
</evidence>
<dbReference type="Gene3D" id="3.30.230.10">
    <property type="match status" value="1"/>
</dbReference>
<keyword evidence="3 4" id="KW-0234">DNA repair</keyword>
<dbReference type="SMART" id="SM00853">
    <property type="entry name" value="MutL_C"/>
    <property type="match status" value="1"/>
</dbReference>
<proteinExistence type="inferred from homology"/>
<evidence type="ECO:0000256" key="3">
    <source>
        <dbReference type="ARBA" id="ARBA00023204"/>
    </source>
</evidence>
<dbReference type="PROSITE" id="PS00058">
    <property type="entry name" value="DNA_MISMATCH_REPAIR_1"/>
    <property type="match status" value="1"/>
</dbReference>
<dbReference type="HOGENOM" id="CLU_004131_4_1_0"/>
<dbReference type="InterPro" id="IPR014762">
    <property type="entry name" value="DNA_mismatch_repair_CS"/>
</dbReference>
<dbReference type="SUPFAM" id="SSF55874">
    <property type="entry name" value="ATPase domain of HSP90 chaperone/DNA topoisomerase II/histidine kinase"/>
    <property type="match status" value="1"/>
</dbReference>
<dbReference type="InterPro" id="IPR042120">
    <property type="entry name" value="MutL_C_dimsub"/>
</dbReference>
<reference evidence="8" key="2">
    <citation type="submission" date="2012-01" db="EMBL/GenBank/DDBJ databases">
        <title>Complete sequence of chromosome of Marinitoga piezophila KA3.</title>
        <authorList>
            <person name="Lucas S."/>
            <person name="Han J."/>
            <person name="Lapidus A."/>
            <person name="Cheng J.-F."/>
            <person name="Goodwin L."/>
            <person name="Pitluck S."/>
            <person name="Peters L."/>
            <person name="Mikhailova N."/>
            <person name="Teshima H."/>
            <person name="Detter J.C."/>
            <person name="Han C."/>
            <person name="Tapia R."/>
            <person name="Land M."/>
            <person name="Hauser L."/>
            <person name="Kyrpides N."/>
            <person name="Ivanova N."/>
            <person name="Pagani I."/>
            <person name="Jebbar M."/>
            <person name="Vannier P."/>
            <person name="Oger P."/>
            <person name="Cario A."/>
            <person name="Bartlett D."/>
            <person name="Noll K.M."/>
            <person name="Woyke T."/>
        </authorList>
    </citation>
    <scope>NUCLEOTIDE SEQUENCE [LARGE SCALE GENOMIC DNA]</scope>
    <source>
        <strain evidence="8">DSM 14283 / JCM 11233 / KA3</strain>
    </source>
</reference>
<dbReference type="InterPro" id="IPR036890">
    <property type="entry name" value="HATPase_C_sf"/>
</dbReference>
<dbReference type="NCBIfam" id="TIGR00585">
    <property type="entry name" value="mutl"/>
    <property type="match status" value="1"/>
</dbReference>
<dbReference type="InterPro" id="IPR042121">
    <property type="entry name" value="MutL_C_regsub"/>
</dbReference>
<keyword evidence="8" id="KW-1185">Reference proteome</keyword>
<dbReference type="OrthoDB" id="9763467at2"/>
<dbReference type="InterPro" id="IPR037198">
    <property type="entry name" value="MutL_C_sf"/>
</dbReference>
<dbReference type="GO" id="GO:0005524">
    <property type="term" value="F:ATP binding"/>
    <property type="evidence" value="ECO:0007669"/>
    <property type="project" value="InterPro"/>
</dbReference>
<dbReference type="GO" id="GO:0140664">
    <property type="term" value="F:ATP-dependent DNA damage sensor activity"/>
    <property type="evidence" value="ECO:0007669"/>
    <property type="project" value="InterPro"/>
</dbReference>
<dbReference type="InterPro" id="IPR014721">
    <property type="entry name" value="Ribsml_uS5_D2-typ_fold_subgr"/>
</dbReference>
<dbReference type="SUPFAM" id="SSF118116">
    <property type="entry name" value="DNA mismatch repair protein MutL"/>
    <property type="match status" value="1"/>
</dbReference>
<dbReference type="GO" id="GO:0016887">
    <property type="term" value="F:ATP hydrolysis activity"/>
    <property type="evidence" value="ECO:0007669"/>
    <property type="project" value="InterPro"/>
</dbReference>
<dbReference type="Gene3D" id="3.30.565.10">
    <property type="entry name" value="Histidine kinase-like ATPase, C-terminal domain"/>
    <property type="match status" value="1"/>
</dbReference>
<evidence type="ECO:0000256" key="1">
    <source>
        <dbReference type="ARBA" id="ARBA00006082"/>
    </source>
</evidence>
<dbReference type="STRING" id="443254.Marpi_0905"/>
<dbReference type="SMART" id="SM01340">
    <property type="entry name" value="DNA_mis_repair"/>
    <property type="match status" value="1"/>
</dbReference>
<dbReference type="EMBL" id="CP003257">
    <property type="protein sequence ID" value="AEX85321.1"/>
    <property type="molecule type" value="Genomic_DNA"/>
</dbReference>
<dbReference type="PANTHER" id="PTHR10073:SF12">
    <property type="entry name" value="DNA MISMATCH REPAIR PROTEIN MLH1"/>
    <property type="match status" value="1"/>
</dbReference>
<comment type="similarity">
    <text evidence="1 4">Belongs to the DNA mismatch repair MutL/HexB family.</text>
</comment>
<dbReference type="InterPro" id="IPR038973">
    <property type="entry name" value="MutL/Mlh/Pms-like"/>
</dbReference>
<dbReference type="HAMAP" id="MF_00149">
    <property type="entry name" value="DNA_mis_repair"/>
    <property type="match status" value="1"/>
</dbReference>
<comment type="function">
    <text evidence="4">This protein is involved in the repair of mismatches in DNA. It is required for dam-dependent methyl-directed DNA mismatch repair. May act as a 'molecular matchmaker', a protein that promotes the formation of a stable complex between two or more DNA-binding proteins in an ATP-dependent manner without itself being part of a final effector complex.</text>
</comment>